<evidence type="ECO:0000256" key="6">
    <source>
        <dbReference type="ARBA" id="ARBA00023136"/>
    </source>
</evidence>
<evidence type="ECO:0000256" key="1">
    <source>
        <dbReference type="ARBA" id="ARBA00004141"/>
    </source>
</evidence>
<protein>
    <recommendedName>
        <fullName evidence="9">Major facilitator superfamily (MFS) profile domain-containing protein</fullName>
    </recommendedName>
</protein>
<proteinExistence type="inferred from homology"/>
<evidence type="ECO:0000313" key="11">
    <source>
        <dbReference type="Proteomes" id="UP000494106"/>
    </source>
</evidence>
<feature type="transmembrane region" description="Helical" evidence="8">
    <location>
        <begin position="129"/>
        <end position="147"/>
    </location>
</feature>
<feature type="transmembrane region" description="Helical" evidence="8">
    <location>
        <begin position="188"/>
        <end position="208"/>
    </location>
</feature>
<feature type="compositionally biased region" description="Basic and acidic residues" evidence="7">
    <location>
        <begin position="13"/>
        <end position="33"/>
    </location>
</feature>
<feature type="region of interest" description="Disordered" evidence="7">
    <location>
        <begin position="1"/>
        <end position="38"/>
    </location>
</feature>
<organism evidence="10 11">
    <name type="scientific">Arctia plantaginis</name>
    <name type="common">Wood tiger moth</name>
    <name type="synonym">Phalaena plantaginis</name>
    <dbReference type="NCBI Taxonomy" id="874455"/>
    <lineage>
        <taxon>Eukaryota</taxon>
        <taxon>Metazoa</taxon>
        <taxon>Ecdysozoa</taxon>
        <taxon>Arthropoda</taxon>
        <taxon>Hexapoda</taxon>
        <taxon>Insecta</taxon>
        <taxon>Pterygota</taxon>
        <taxon>Neoptera</taxon>
        <taxon>Endopterygota</taxon>
        <taxon>Lepidoptera</taxon>
        <taxon>Glossata</taxon>
        <taxon>Ditrysia</taxon>
        <taxon>Noctuoidea</taxon>
        <taxon>Erebidae</taxon>
        <taxon>Arctiinae</taxon>
        <taxon>Arctia</taxon>
    </lineage>
</organism>
<dbReference type="InterPro" id="IPR011701">
    <property type="entry name" value="MFS"/>
</dbReference>
<feature type="transmembrane region" description="Helical" evidence="8">
    <location>
        <begin position="64"/>
        <end position="89"/>
    </location>
</feature>
<feature type="transmembrane region" description="Helical" evidence="8">
    <location>
        <begin position="228"/>
        <end position="247"/>
    </location>
</feature>
<gene>
    <name evidence="10" type="ORF">APLA_LOCUS9038</name>
</gene>
<accession>A0A8S1AC85</accession>
<dbReference type="PROSITE" id="PS50850">
    <property type="entry name" value="MFS"/>
    <property type="match status" value="1"/>
</dbReference>
<feature type="transmembrane region" description="Helical" evidence="8">
    <location>
        <begin position="101"/>
        <end position="122"/>
    </location>
</feature>
<feature type="transmembrane region" description="Helical" evidence="8">
    <location>
        <begin position="330"/>
        <end position="348"/>
    </location>
</feature>
<evidence type="ECO:0000256" key="4">
    <source>
        <dbReference type="ARBA" id="ARBA00022692"/>
    </source>
</evidence>
<dbReference type="AlphaFoldDB" id="A0A8S1AC85"/>
<keyword evidence="6 8" id="KW-0472">Membrane</keyword>
<dbReference type="InterPro" id="IPR020846">
    <property type="entry name" value="MFS_dom"/>
</dbReference>
<evidence type="ECO:0000256" key="7">
    <source>
        <dbReference type="SAM" id="MobiDB-lite"/>
    </source>
</evidence>
<dbReference type="SUPFAM" id="SSF103473">
    <property type="entry name" value="MFS general substrate transporter"/>
    <property type="match status" value="1"/>
</dbReference>
<evidence type="ECO:0000256" key="2">
    <source>
        <dbReference type="ARBA" id="ARBA00008335"/>
    </source>
</evidence>
<keyword evidence="3" id="KW-0813">Transport</keyword>
<feature type="domain" description="Major facilitator superfamily (MFS) profile" evidence="9">
    <location>
        <begin position="63"/>
        <end position="549"/>
    </location>
</feature>
<evidence type="ECO:0000313" key="10">
    <source>
        <dbReference type="EMBL" id="CAB3242448.1"/>
    </source>
</evidence>
<keyword evidence="11" id="KW-1185">Reference proteome</keyword>
<feature type="transmembrane region" description="Helical" evidence="8">
    <location>
        <begin position="525"/>
        <end position="544"/>
    </location>
</feature>
<dbReference type="PANTHER" id="PTHR23511">
    <property type="entry name" value="SYNAPTIC VESICLE GLYCOPROTEIN 2"/>
    <property type="match status" value="1"/>
</dbReference>
<evidence type="ECO:0000256" key="5">
    <source>
        <dbReference type="ARBA" id="ARBA00022989"/>
    </source>
</evidence>
<dbReference type="GO" id="GO:0016020">
    <property type="term" value="C:membrane"/>
    <property type="evidence" value="ECO:0007669"/>
    <property type="project" value="UniProtKB-SubCell"/>
</dbReference>
<dbReference type="InterPro" id="IPR005828">
    <property type="entry name" value="MFS_sugar_transport-like"/>
</dbReference>
<comment type="subcellular location">
    <subcellularLocation>
        <location evidence="1">Membrane</location>
        <topology evidence="1">Multi-pass membrane protein</topology>
    </subcellularLocation>
</comment>
<evidence type="ECO:0000256" key="8">
    <source>
        <dbReference type="SAM" id="Phobius"/>
    </source>
</evidence>
<feature type="transmembrane region" description="Helical" evidence="8">
    <location>
        <begin position="153"/>
        <end position="176"/>
    </location>
</feature>
<keyword evidence="5 8" id="KW-1133">Transmembrane helix</keyword>
<feature type="transmembrane region" description="Helical" evidence="8">
    <location>
        <begin position="413"/>
        <end position="431"/>
    </location>
</feature>
<dbReference type="OrthoDB" id="6133115at2759"/>
<evidence type="ECO:0000259" key="9">
    <source>
        <dbReference type="PROSITE" id="PS50850"/>
    </source>
</evidence>
<name>A0A8S1AC85_ARCPL</name>
<dbReference type="Pfam" id="PF07690">
    <property type="entry name" value="MFS_1"/>
    <property type="match status" value="1"/>
</dbReference>
<feature type="transmembrane region" description="Helical" evidence="8">
    <location>
        <begin position="438"/>
        <end position="456"/>
    </location>
</feature>
<sequence length="550" mass="61905">MHEDKNNVSLMSEFRKFDPENQRQTERDNEESSKLTSEYESFSPIQDINKVFEECKFGRFHIRLLLTTFAGFIASILVTNSTSYLLPIAECDLDMNLRQKGLLTAMPFFGMLISSVISGFLIDTFGRIIFLKLGYGGLFFFTLLSASSQNYGMYAAAKFGEGVLVGIANTGIMSITSEFCHPTVRDRVMLCQSAFGAMAQIICPAMAWGILLQDWEWSFFGGSFVLKIWNFYLFAMSFWSFVGYFLYSTLPESPKFLVTQKKYLEAKNILVNVYAENTRKAPETFPYPNLWDQEILETTSKVTQKHSFGMFRTQVLIGLRNMKPMLQRPLISYLIILGTMQLVIVGIYDVLRLWFPQLSTIVEHYDLDASQNLCALVDNYTATEKLRIANSTLNSTEVCVPHISGMETYIDSIIIGLVCIVPYFISGVIVNKVGKKNLLILSGIICIGALLGIRWAQSKTMMVALFSVDVAIMQTMKSLTQMVLVEVFPTTIRSVAMSLVIVLSRIGTLIGNIGFPILLDKGCEVPFYSMAGMMICLIVLSMFTPKKKDT</sequence>
<keyword evidence="4 8" id="KW-0812">Transmembrane</keyword>
<dbReference type="GO" id="GO:0022857">
    <property type="term" value="F:transmembrane transporter activity"/>
    <property type="evidence" value="ECO:0007669"/>
    <property type="project" value="InterPro"/>
</dbReference>
<feature type="transmembrane region" description="Helical" evidence="8">
    <location>
        <begin position="496"/>
        <end position="519"/>
    </location>
</feature>
<dbReference type="Pfam" id="PF00083">
    <property type="entry name" value="Sugar_tr"/>
    <property type="match status" value="1"/>
</dbReference>
<evidence type="ECO:0000256" key="3">
    <source>
        <dbReference type="ARBA" id="ARBA00022448"/>
    </source>
</evidence>
<reference evidence="10 11" key="1">
    <citation type="submission" date="2020-04" db="EMBL/GenBank/DDBJ databases">
        <authorList>
            <person name="Wallbank WR R."/>
            <person name="Pardo Diaz C."/>
            <person name="Kozak K."/>
            <person name="Martin S."/>
            <person name="Jiggins C."/>
            <person name="Moest M."/>
            <person name="Warren A I."/>
            <person name="Byers J.R.P. K."/>
            <person name="Montejo-Kovacevich G."/>
            <person name="Yen C E."/>
        </authorList>
    </citation>
    <scope>NUCLEOTIDE SEQUENCE [LARGE SCALE GENOMIC DNA]</scope>
</reference>
<dbReference type="InterPro" id="IPR036259">
    <property type="entry name" value="MFS_trans_sf"/>
</dbReference>
<dbReference type="Gene3D" id="1.20.1250.20">
    <property type="entry name" value="MFS general substrate transporter like domains"/>
    <property type="match status" value="1"/>
</dbReference>
<dbReference type="EMBL" id="CADEBC010000513">
    <property type="protein sequence ID" value="CAB3242448.1"/>
    <property type="molecule type" value="Genomic_DNA"/>
</dbReference>
<comment type="similarity">
    <text evidence="2">Belongs to the major facilitator superfamily.</text>
</comment>
<dbReference type="PANTHER" id="PTHR23511:SF36">
    <property type="entry name" value="EG:BACR7A4.13 PROTEIN-RELATED"/>
    <property type="match status" value="1"/>
</dbReference>
<dbReference type="Proteomes" id="UP000494106">
    <property type="component" value="Unassembled WGS sequence"/>
</dbReference>
<comment type="caution">
    <text evidence="10">The sequence shown here is derived from an EMBL/GenBank/DDBJ whole genome shotgun (WGS) entry which is preliminary data.</text>
</comment>